<comment type="caution">
    <text evidence="3">The sequence shown here is derived from an EMBL/GenBank/DDBJ whole genome shotgun (WGS) entry which is preliminary data.</text>
</comment>
<dbReference type="Pfam" id="PF00075">
    <property type="entry name" value="RNase_H"/>
    <property type="match status" value="1"/>
</dbReference>
<name>A0ABR1T0K2_9PEZI</name>
<feature type="region of interest" description="Disordered" evidence="1">
    <location>
        <begin position="315"/>
        <end position="341"/>
    </location>
</feature>
<keyword evidence="4" id="KW-1185">Reference proteome</keyword>
<accession>A0ABR1T0K2</accession>
<gene>
    <name evidence="3" type="ORF">PG993_008514</name>
</gene>
<feature type="compositionally biased region" description="Low complexity" evidence="1">
    <location>
        <begin position="227"/>
        <end position="240"/>
    </location>
</feature>
<dbReference type="Proteomes" id="UP001444661">
    <property type="component" value="Unassembled WGS sequence"/>
</dbReference>
<dbReference type="InterPro" id="IPR002156">
    <property type="entry name" value="RNaseH_domain"/>
</dbReference>
<dbReference type="InterPro" id="IPR036397">
    <property type="entry name" value="RNaseH_sf"/>
</dbReference>
<evidence type="ECO:0000313" key="3">
    <source>
        <dbReference type="EMBL" id="KAK8040103.1"/>
    </source>
</evidence>
<sequence>MIARHAINMAQLGDRIVMYTDGGCRSPKPQDPMTAGVTYKCGRGRGRQTRVSPWIDRSYGILGIRTANGAETVALAEALEVLASELRSYVDLEKQRSPTQQPRLQAMIFTDSRHCLGLLQKMILTLRRGEHFTGLDKTEDYLQTKVKTLAESISSTGLKLLLEFHWIKGHSKIPGNVRADRLAYDAFPIAEIYFTDHEFTGDDTVEIADMAWMKNTLTSRRQEFKTSDSGSSSEYASSTTGIPNSTGVGERPSGFARSTPNSDPQAQTTEVGDQASILSAVLKQIEALRLEVGDQNDKGYQQDAETVANSLEAHVQTSKAESVTTESTMTELESTTERQRKRDVIAASVRRAGKRIHDLGRKSKSN</sequence>
<feature type="region of interest" description="Disordered" evidence="1">
    <location>
        <begin position="222"/>
        <end position="273"/>
    </location>
</feature>
<organism evidence="3 4">
    <name type="scientific">Apiospora rasikravindrae</name>
    <dbReference type="NCBI Taxonomy" id="990691"/>
    <lineage>
        <taxon>Eukaryota</taxon>
        <taxon>Fungi</taxon>
        <taxon>Dikarya</taxon>
        <taxon>Ascomycota</taxon>
        <taxon>Pezizomycotina</taxon>
        <taxon>Sordariomycetes</taxon>
        <taxon>Xylariomycetidae</taxon>
        <taxon>Amphisphaeriales</taxon>
        <taxon>Apiosporaceae</taxon>
        <taxon>Apiospora</taxon>
    </lineage>
</organism>
<dbReference type="InterPro" id="IPR012337">
    <property type="entry name" value="RNaseH-like_sf"/>
</dbReference>
<feature type="compositionally biased region" description="Low complexity" evidence="1">
    <location>
        <begin position="321"/>
        <end position="333"/>
    </location>
</feature>
<dbReference type="SUPFAM" id="SSF53098">
    <property type="entry name" value="Ribonuclease H-like"/>
    <property type="match status" value="1"/>
</dbReference>
<protein>
    <recommendedName>
        <fullName evidence="2">RNase H type-1 domain-containing protein</fullName>
    </recommendedName>
</protein>
<dbReference type="EMBL" id="JAQQWK010000006">
    <property type="protein sequence ID" value="KAK8040103.1"/>
    <property type="molecule type" value="Genomic_DNA"/>
</dbReference>
<feature type="domain" description="RNase H type-1" evidence="2">
    <location>
        <begin position="12"/>
        <end position="188"/>
    </location>
</feature>
<reference evidence="3 4" key="1">
    <citation type="submission" date="2023-01" db="EMBL/GenBank/DDBJ databases">
        <title>Analysis of 21 Apiospora genomes using comparative genomics revels a genus with tremendous synthesis potential of carbohydrate active enzymes and secondary metabolites.</title>
        <authorList>
            <person name="Sorensen T."/>
        </authorList>
    </citation>
    <scope>NUCLEOTIDE SEQUENCE [LARGE SCALE GENOMIC DNA]</scope>
    <source>
        <strain evidence="3 4">CBS 33761</strain>
    </source>
</reference>
<dbReference type="PROSITE" id="PS50879">
    <property type="entry name" value="RNASE_H_1"/>
    <property type="match status" value="1"/>
</dbReference>
<evidence type="ECO:0000256" key="1">
    <source>
        <dbReference type="SAM" id="MobiDB-lite"/>
    </source>
</evidence>
<evidence type="ECO:0000313" key="4">
    <source>
        <dbReference type="Proteomes" id="UP001444661"/>
    </source>
</evidence>
<feature type="compositionally biased region" description="Polar residues" evidence="1">
    <location>
        <begin position="256"/>
        <end position="271"/>
    </location>
</feature>
<evidence type="ECO:0000259" key="2">
    <source>
        <dbReference type="PROSITE" id="PS50879"/>
    </source>
</evidence>
<dbReference type="Gene3D" id="3.30.420.10">
    <property type="entry name" value="Ribonuclease H-like superfamily/Ribonuclease H"/>
    <property type="match status" value="1"/>
</dbReference>
<proteinExistence type="predicted"/>